<feature type="region of interest" description="Disordered" evidence="1">
    <location>
        <begin position="76"/>
        <end position="203"/>
    </location>
</feature>
<feature type="compositionally biased region" description="Low complexity" evidence="1">
    <location>
        <begin position="10"/>
        <end position="22"/>
    </location>
</feature>
<dbReference type="EMBL" id="ML014182">
    <property type="protein sequence ID" value="RKP01184.1"/>
    <property type="molecule type" value="Genomic_DNA"/>
</dbReference>
<evidence type="ECO:0000256" key="1">
    <source>
        <dbReference type="SAM" id="MobiDB-lite"/>
    </source>
</evidence>
<evidence type="ECO:0000313" key="3">
    <source>
        <dbReference type="Proteomes" id="UP000274922"/>
    </source>
</evidence>
<organism evidence="2 3">
    <name type="scientific">Caulochytrium protostelioides</name>
    <dbReference type="NCBI Taxonomy" id="1555241"/>
    <lineage>
        <taxon>Eukaryota</taxon>
        <taxon>Fungi</taxon>
        <taxon>Fungi incertae sedis</taxon>
        <taxon>Chytridiomycota</taxon>
        <taxon>Chytridiomycota incertae sedis</taxon>
        <taxon>Chytridiomycetes</taxon>
        <taxon>Caulochytriales</taxon>
        <taxon>Caulochytriaceae</taxon>
        <taxon>Caulochytrium</taxon>
    </lineage>
</organism>
<dbReference type="Proteomes" id="UP000274922">
    <property type="component" value="Unassembled WGS sequence"/>
</dbReference>
<feature type="region of interest" description="Disordered" evidence="1">
    <location>
        <begin position="1"/>
        <end position="52"/>
    </location>
</feature>
<name>A0A4P9X7G6_9FUNG</name>
<feature type="region of interest" description="Disordered" evidence="1">
    <location>
        <begin position="327"/>
        <end position="348"/>
    </location>
</feature>
<proteinExistence type="predicted"/>
<feature type="compositionally biased region" description="Low complexity" evidence="1">
    <location>
        <begin position="105"/>
        <end position="122"/>
    </location>
</feature>
<reference evidence="3" key="1">
    <citation type="journal article" date="2018" name="Nat. Microbiol.">
        <title>Leveraging single-cell genomics to expand the fungal tree of life.</title>
        <authorList>
            <person name="Ahrendt S.R."/>
            <person name="Quandt C.A."/>
            <person name="Ciobanu D."/>
            <person name="Clum A."/>
            <person name="Salamov A."/>
            <person name="Andreopoulos B."/>
            <person name="Cheng J.F."/>
            <person name="Woyke T."/>
            <person name="Pelin A."/>
            <person name="Henrissat B."/>
            <person name="Reynolds N.K."/>
            <person name="Benny G.L."/>
            <person name="Smith M.E."/>
            <person name="James T.Y."/>
            <person name="Grigoriev I.V."/>
        </authorList>
    </citation>
    <scope>NUCLEOTIDE SEQUENCE [LARGE SCALE GENOMIC DNA]</scope>
    <source>
        <strain evidence="3">ATCC 52028</strain>
    </source>
</reference>
<dbReference type="AlphaFoldDB" id="A0A4P9X7G6"/>
<protein>
    <submittedName>
        <fullName evidence="2">Uncharacterized protein</fullName>
    </submittedName>
</protein>
<feature type="compositionally biased region" description="Low complexity" evidence="1">
    <location>
        <begin position="38"/>
        <end position="52"/>
    </location>
</feature>
<feature type="region of interest" description="Disordered" evidence="1">
    <location>
        <begin position="224"/>
        <end position="250"/>
    </location>
</feature>
<keyword evidence="3" id="KW-1185">Reference proteome</keyword>
<feature type="compositionally biased region" description="Acidic residues" evidence="1">
    <location>
        <begin position="232"/>
        <end position="247"/>
    </location>
</feature>
<feature type="compositionally biased region" description="Low complexity" evidence="1">
    <location>
        <begin position="166"/>
        <end position="192"/>
    </location>
</feature>
<accession>A0A4P9X7G6</accession>
<evidence type="ECO:0000313" key="2">
    <source>
        <dbReference type="EMBL" id="RKP01184.1"/>
    </source>
</evidence>
<sequence>MARRPPRRPPAAAAAAASRSVKPSPPQPAATKRKNAWATPAAVPVVSAAPVRAPVMPVRPRLNPAWLATAAAAVVRPPSPTPSAPASSAPAAAASDEDEDEVTWVAGVVRRGRGVPPAAAPVNKDAAQNAASDSDTPASLMHASEDEEAATTAHVSEAEADAQSCSDSASTAGSDEADAADAAAASSASSHGDASDAPEDAMARMDRLMAAQFDLDETVAMWTPAAAAHDDADGDSDASSDDSDASDDAAMADAAVDAAGPRVITFDAKTAAPSGALLSAAARRKFMSSHVADVLAADGDAADDPLARQRRRAQRWDQSLMGMEAGVHRRGRAAHGTDGDASDSDNETENRALDAEMHALLHDPRALERLTDAARAANLADAGTVNPHLRIRAYRGPGAGRSARKLTRAERDAARTRIGDAVAAAAGGNAATADAGGAGGAAAPILLTDKTGAGAQLSANRMKLARARAAVEAAAPGASDRARGRMPFPLRAALAKKEKTRAHARWEAAAADSSRGLGASKAARKIILGKYDAKKAEKERRAVREARQGLDGGVEARGKGARQRGLVGARLRGGVLHLDGAALKRMGVDASTSGRRG</sequence>
<gene>
    <name evidence="2" type="ORF">CXG81DRAFT_26152</name>
</gene>
<feature type="compositionally biased region" description="Low complexity" evidence="1">
    <location>
        <begin position="84"/>
        <end position="94"/>
    </location>
</feature>